<evidence type="ECO:0000313" key="5">
    <source>
        <dbReference type="EMBL" id="KAJ3444974.1"/>
    </source>
</evidence>
<feature type="compositionally biased region" description="Basic and acidic residues" evidence="4">
    <location>
        <begin position="787"/>
        <end position="809"/>
    </location>
</feature>
<feature type="compositionally biased region" description="Low complexity" evidence="4">
    <location>
        <begin position="480"/>
        <end position="493"/>
    </location>
</feature>
<dbReference type="InterPro" id="IPR036600">
    <property type="entry name" value="PAH_sf"/>
</dbReference>
<dbReference type="Pfam" id="PF02671">
    <property type="entry name" value="PAH"/>
    <property type="match status" value="2"/>
</dbReference>
<feature type="compositionally biased region" description="Low complexity" evidence="4">
    <location>
        <begin position="366"/>
        <end position="376"/>
    </location>
</feature>
<evidence type="ECO:0000256" key="1">
    <source>
        <dbReference type="ARBA" id="ARBA00004123"/>
    </source>
</evidence>
<dbReference type="Proteomes" id="UP001146793">
    <property type="component" value="Unassembled WGS sequence"/>
</dbReference>
<comment type="caution">
    <text evidence="5">The sequence shown here is derived from an EMBL/GenBank/DDBJ whole genome shotgun (WGS) entry which is preliminary data.</text>
</comment>
<feature type="region of interest" description="Disordered" evidence="4">
    <location>
        <begin position="782"/>
        <end position="809"/>
    </location>
</feature>
<dbReference type="SUPFAM" id="SSF47762">
    <property type="entry name" value="PAH2 domain"/>
    <property type="match status" value="2"/>
</dbReference>
<sequence length="1336" mass="161176">MSDLSTKQQRQKETKNNYQNQFNGTYFSTNNPPLGHFSQISPMTPLHYTQLHNPFTQIPQYSSFPNFHQIPQFYPRQSSTPFHQMYNYPTILPLKSQIPIETPNTNTNTNTNLNTNTNENSILKKSKEEELNQAIEYFNQVKKYFKNQPENFSKFKELMRDFKDEKIPTKIMVTKIMTMFQGNYDLVLKFNIFLPPSDQFRSSQKNGTTINENKMIGYVNKIKQRFSLNSKPYRDFLDILQRFDKNNSLQEICNEVSELFTEHHDLLEEFIQFLPETNKTVLKNGKLMILEEKEKQGKKNLRKRNYPYENNQKQNNLEIEQITPLTFQKNTYQNNEYRSQIPKKYKKRLYEKEKKKKKKKTRTEKINNNNNNNNYISNHNSQLKFLKNLKSKISQKSFERINLIIDLFKQNNINKTEALESIENILWDSKHKNLLLNLKNILFNNQSPPIQLMKNKKLQKKHYIQDGTKSNTSYFKIQNNDKNSTNLNNNNINHDMEIEKEKEKEGKGEKEKKSKKEKESGKEKEGEKESGKEKENKNKKTKILNKKYKCLPPSKEISLLNNNDQNNEYQTKQNLLEDQRYELDHLILRYSRTFNILQEYIKKLKLIPQNEIVTFNVENLFYDQLFLKDIIDLYHNQSRFIFEGLRINPPVTVHLLYIRFKKRLEEIKKSKLKFEFLRNQVLENNIKKYLTQQSNNYQLLNKQILTKNFMFNEINFENETNCIDFVGFNKYCDNISLLDFIFDLLFKSTFNIKDNNNKRRNDNDKEAGNQIIKEIQKENGIEIENTTGKESEKEKEKEKENENEIEKEKEKEIEIELEKEMDIKENQNKKKLNLEKKQEKNYFFKNKEIIKKKYNQRIDQNPLVLDFLKNFLYNFFFIWDNRKPNKHKSKINQKNKTPQIILNESKMNYLESIKKKNKKFFTRKEKLFYGNQHFYRLFKLFFLFYQRLLTAKNYLNQKKNTKNLNNDILKKHGKNLNINININNNYNSNNKGVNNKKNINNNTTNNNNKKNIKNISNDNNNHNHNNNVNNNDNFDFFFRFYQEILKRYLDNKIKKQKYIKICHYFFGNYSYQFLGLKKIIKSILNVCFEIINKKDLYFYIELFQHEKNTNKKFNDLKYLINLKNFRLKNDQLFRFVINNNQFSINNVKFQNSNQIIKQSKEKNGTHLHDSQLKQNTLNNNNNNNNNLPIHFSVKLLENDEINEINKEYKQYFERKTKHLSRFINLNKTNERSESAYIRKNNIFLSRNKRYCLNLFINQTKKLTQNDNINKNFQSINPNHSLQKRQNQELLKNIYKNVRIQNNLCFKFDQLKRQLIFVQGSEDLLYRKIIKNKNNID</sequence>
<gene>
    <name evidence="5" type="ORF">M0812_10837</name>
</gene>
<accession>A0AAV7ZSQ5</accession>
<evidence type="ECO:0000256" key="3">
    <source>
        <dbReference type="PROSITE-ProRule" id="PRU00810"/>
    </source>
</evidence>
<dbReference type="PROSITE" id="PS51477">
    <property type="entry name" value="PAH"/>
    <property type="match status" value="2"/>
</dbReference>
<dbReference type="InterPro" id="IPR039774">
    <property type="entry name" value="Sin3-like"/>
</dbReference>
<dbReference type="Gene3D" id="1.20.1160.11">
    <property type="entry name" value="Paired amphipathic helix"/>
    <property type="match status" value="2"/>
</dbReference>
<dbReference type="InterPro" id="IPR003822">
    <property type="entry name" value="PAH"/>
</dbReference>
<dbReference type="PANTHER" id="PTHR12346">
    <property type="entry name" value="SIN3B-RELATED"/>
    <property type="match status" value="1"/>
</dbReference>
<dbReference type="EMBL" id="JANTQA010000023">
    <property type="protein sequence ID" value="KAJ3444974.1"/>
    <property type="molecule type" value="Genomic_DNA"/>
</dbReference>
<comment type="subcellular location">
    <subcellularLocation>
        <location evidence="1 3">Nucleus</location>
    </subcellularLocation>
</comment>
<reference evidence="5" key="1">
    <citation type="submission" date="2022-08" db="EMBL/GenBank/DDBJ databases">
        <title>Novel sulphate-reducing endosymbionts in the free-living metamonad Anaeramoeba.</title>
        <authorList>
            <person name="Jerlstrom-Hultqvist J."/>
            <person name="Cepicka I."/>
            <person name="Gallot-Lavallee L."/>
            <person name="Salas-Leiva D."/>
            <person name="Curtis B.A."/>
            <person name="Zahonova K."/>
            <person name="Pipaliya S."/>
            <person name="Dacks J."/>
            <person name="Roger A.J."/>
        </authorList>
    </citation>
    <scope>NUCLEOTIDE SEQUENCE</scope>
    <source>
        <strain evidence="5">Busselton2</strain>
    </source>
</reference>
<evidence type="ECO:0000313" key="6">
    <source>
        <dbReference type="Proteomes" id="UP001146793"/>
    </source>
</evidence>
<protein>
    <submittedName>
        <fullName evidence="5">Sin3b-related</fullName>
    </submittedName>
</protein>
<feature type="compositionally biased region" description="Basic and acidic residues" evidence="4">
    <location>
        <begin position="494"/>
        <end position="538"/>
    </location>
</feature>
<name>A0AAV7ZSQ5_9EUKA</name>
<evidence type="ECO:0000256" key="4">
    <source>
        <dbReference type="SAM" id="MobiDB-lite"/>
    </source>
</evidence>
<feature type="region of interest" description="Disordered" evidence="4">
    <location>
        <begin position="1161"/>
        <end position="1184"/>
    </location>
</feature>
<organism evidence="5 6">
    <name type="scientific">Anaeramoeba flamelloides</name>
    <dbReference type="NCBI Taxonomy" id="1746091"/>
    <lineage>
        <taxon>Eukaryota</taxon>
        <taxon>Metamonada</taxon>
        <taxon>Anaeramoebidae</taxon>
        <taxon>Anaeramoeba</taxon>
    </lineage>
</organism>
<proteinExistence type="predicted"/>
<feature type="region of interest" description="Disordered" evidence="4">
    <location>
        <begin position="1"/>
        <end position="23"/>
    </location>
</feature>
<dbReference type="GO" id="GO:0003714">
    <property type="term" value="F:transcription corepressor activity"/>
    <property type="evidence" value="ECO:0007669"/>
    <property type="project" value="InterPro"/>
</dbReference>
<feature type="compositionally biased region" description="Basic and acidic residues" evidence="4">
    <location>
        <begin position="1161"/>
        <end position="1171"/>
    </location>
</feature>
<feature type="region of interest" description="Disordered" evidence="4">
    <location>
        <begin position="473"/>
        <end position="539"/>
    </location>
</feature>
<dbReference type="GO" id="GO:0005634">
    <property type="term" value="C:nucleus"/>
    <property type="evidence" value="ECO:0007669"/>
    <property type="project" value="UniProtKB-SubCell"/>
</dbReference>
<feature type="region of interest" description="Disordered" evidence="4">
    <location>
        <begin position="986"/>
        <end position="1027"/>
    </location>
</feature>
<evidence type="ECO:0000256" key="2">
    <source>
        <dbReference type="ARBA" id="ARBA00023242"/>
    </source>
</evidence>
<feature type="region of interest" description="Disordered" evidence="4">
    <location>
        <begin position="352"/>
        <end position="377"/>
    </location>
</feature>
<keyword evidence="2 3" id="KW-0539">Nucleus</keyword>